<evidence type="ECO:0000313" key="2">
    <source>
        <dbReference type="Proteomes" id="UP001227268"/>
    </source>
</evidence>
<organism evidence="1 2">
    <name type="scientific">Naganishia friedmannii</name>
    <dbReference type="NCBI Taxonomy" id="89922"/>
    <lineage>
        <taxon>Eukaryota</taxon>
        <taxon>Fungi</taxon>
        <taxon>Dikarya</taxon>
        <taxon>Basidiomycota</taxon>
        <taxon>Agaricomycotina</taxon>
        <taxon>Tremellomycetes</taxon>
        <taxon>Filobasidiales</taxon>
        <taxon>Filobasidiaceae</taxon>
        <taxon>Naganishia</taxon>
    </lineage>
</organism>
<keyword evidence="2" id="KW-1185">Reference proteome</keyword>
<protein>
    <submittedName>
        <fullName evidence="1">Uncharacterized protein</fullName>
    </submittedName>
</protein>
<sequence>MALKDVAEIHRSPAESVFQNQSAATVNCVLHTRPTPERFRALSDPGTPSPNLPNTIQNLDVIPLPDALSVETPEGIEIIGDQGIFGPRGGTKTFTWEVMPELFWDAHLALERHWSSRVVNAHVKLNTMQHVATAMTYDSITEAMVERLDESSNCDRYHPHVQR</sequence>
<dbReference type="EMBL" id="JASBWT010000037">
    <property type="protein sequence ID" value="KAJ9092562.1"/>
    <property type="molecule type" value="Genomic_DNA"/>
</dbReference>
<proteinExistence type="predicted"/>
<name>A0ACC2V0M5_9TREE</name>
<comment type="caution">
    <text evidence="1">The sequence shown here is derived from an EMBL/GenBank/DDBJ whole genome shotgun (WGS) entry which is preliminary data.</text>
</comment>
<evidence type="ECO:0000313" key="1">
    <source>
        <dbReference type="EMBL" id="KAJ9092562.1"/>
    </source>
</evidence>
<reference evidence="1" key="1">
    <citation type="submission" date="2023-04" db="EMBL/GenBank/DDBJ databases">
        <title>Draft Genome sequencing of Naganishia species isolated from polar environments using Oxford Nanopore Technology.</title>
        <authorList>
            <person name="Leo P."/>
            <person name="Venkateswaran K."/>
        </authorList>
    </citation>
    <scope>NUCLEOTIDE SEQUENCE</scope>
    <source>
        <strain evidence="1">MNA-CCFEE 5423</strain>
    </source>
</reference>
<accession>A0ACC2V0M5</accession>
<dbReference type="Proteomes" id="UP001227268">
    <property type="component" value="Unassembled WGS sequence"/>
</dbReference>
<gene>
    <name evidence="1" type="ORF">QFC21_006793</name>
</gene>